<evidence type="ECO:0000256" key="1">
    <source>
        <dbReference type="SAM" id="Phobius"/>
    </source>
</evidence>
<keyword evidence="1" id="KW-0472">Membrane</keyword>
<keyword evidence="1" id="KW-1133">Transmembrane helix</keyword>
<feature type="domain" description="DUF6311" evidence="3">
    <location>
        <begin position="433"/>
        <end position="537"/>
    </location>
</feature>
<feature type="transmembrane region" description="Helical" evidence="1">
    <location>
        <begin position="225"/>
        <end position="244"/>
    </location>
</feature>
<evidence type="ECO:0000259" key="2">
    <source>
        <dbReference type="Pfam" id="PF19830"/>
    </source>
</evidence>
<dbReference type="AlphaFoldDB" id="A0A2C5WEC9"/>
<reference evidence="5" key="1">
    <citation type="submission" date="2017-10" db="EMBL/GenBank/DDBJ databases">
        <title>FDA dAtabase for Regulatory Grade micrObial Sequences (FDA-ARGOS): Supporting development and validation of Infectious Disease Dx tests.</title>
        <authorList>
            <person name="Goldberg B."/>
            <person name="Campos J."/>
            <person name="Tallon L."/>
            <person name="Sadzewicz L."/>
            <person name="Ott S."/>
            <person name="Zhao X."/>
            <person name="Nagaraj S."/>
            <person name="Vavikolanu K."/>
            <person name="Aluvathingal J."/>
            <person name="Nadendla S."/>
            <person name="Geyer C."/>
            <person name="Sichtig H."/>
        </authorList>
    </citation>
    <scope>NUCLEOTIDE SEQUENCE [LARGE SCALE GENOMIC DNA]</scope>
    <source>
        <strain evidence="5">FDAARGOS_376</strain>
    </source>
</reference>
<keyword evidence="1" id="KW-0812">Transmembrane</keyword>
<feature type="transmembrane region" description="Helical" evidence="1">
    <location>
        <begin position="319"/>
        <end position="340"/>
    </location>
</feature>
<feature type="transmembrane region" description="Helical" evidence="1">
    <location>
        <begin position="101"/>
        <end position="123"/>
    </location>
</feature>
<name>A0A2C5WEC9_PSEPU</name>
<feature type="transmembrane region" description="Helical" evidence="1">
    <location>
        <begin position="256"/>
        <end position="274"/>
    </location>
</feature>
<dbReference type="Pfam" id="PF25853">
    <property type="entry name" value="DUF6311_C"/>
    <property type="match status" value="1"/>
</dbReference>
<organism evidence="4 5">
    <name type="scientific">Pseudomonas putida</name>
    <name type="common">Arthrobacter siderocapsulatus</name>
    <dbReference type="NCBI Taxonomy" id="303"/>
    <lineage>
        <taxon>Bacteria</taxon>
        <taxon>Pseudomonadati</taxon>
        <taxon>Pseudomonadota</taxon>
        <taxon>Gammaproteobacteria</taxon>
        <taxon>Pseudomonadales</taxon>
        <taxon>Pseudomonadaceae</taxon>
        <taxon>Pseudomonas</taxon>
    </lineage>
</organism>
<dbReference type="InterPro" id="IPR058671">
    <property type="entry name" value="DUF6311_C"/>
</dbReference>
<accession>A0A2C5WEC9</accession>
<gene>
    <name evidence="4" type="ORF">CRX57_23035</name>
</gene>
<feature type="transmembrane region" description="Helical" evidence="1">
    <location>
        <begin position="153"/>
        <end position="170"/>
    </location>
</feature>
<evidence type="ECO:0000313" key="4">
    <source>
        <dbReference type="EMBL" id="PHH42962.1"/>
    </source>
</evidence>
<feature type="transmembrane region" description="Helical" evidence="1">
    <location>
        <begin position="366"/>
        <end position="383"/>
    </location>
</feature>
<feature type="transmembrane region" description="Helical" evidence="1">
    <location>
        <begin position="286"/>
        <end position="307"/>
    </location>
</feature>
<dbReference type="Proteomes" id="UP000222460">
    <property type="component" value="Unassembled WGS sequence"/>
</dbReference>
<dbReference type="Pfam" id="PF19830">
    <property type="entry name" value="DUF6311"/>
    <property type="match status" value="1"/>
</dbReference>
<feature type="transmembrane region" description="Helical" evidence="1">
    <location>
        <begin position="390"/>
        <end position="410"/>
    </location>
</feature>
<feature type="transmembrane region" description="Helical" evidence="1">
    <location>
        <begin position="130"/>
        <end position="147"/>
    </location>
</feature>
<evidence type="ECO:0000313" key="5">
    <source>
        <dbReference type="Proteomes" id="UP000222460"/>
    </source>
</evidence>
<feature type="transmembrane region" description="Helical" evidence="1">
    <location>
        <begin position="182"/>
        <end position="205"/>
    </location>
</feature>
<dbReference type="EMBL" id="PDKZ01000002">
    <property type="protein sequence ID" value="PHH42962.1"/>
    <property type="molecule type" value="Genomic_DNA"/>
</dbReference>
<feature type="transmembrane region" description="Helical" evidence="1">
    <location>
        <begin position="12"/>
        <end position="31"/>
    </location>
</feature>
<comment type="caution">
    <text evidence="4">The sequence shown here is derived from an EMBL/GenBank/DDBJ whole genome shotgun (WGS) entry which is preliminary data.</text>
</comment>
<proteinExistence type="predicted"/>
<sequence length="701" mass="76875">MKLSATHRATALLPVLLGILAFFIVVGPRALNPMNIAWLGDGDPATHYQGWVFFRHSPWTFPLGLNPSYGLELGNGIIFSDSNPLFAFIFKPFSALLPEPFQYFGLWLLTCFILQSWFAWKLIGLFSRDVALRLLGAGMFLFIPAMIVRMSVHLSLAGHFLLLAGLYLALRPFTPKRRLAWGALLAAAALVHAYLLAMVALIWLADLAAKTLQRRQTPGKALIELIGLFLLVSVCCWQAGYFSIGDSGLALMGYGLFRANVLTFFDAGVWSYTLQDMPGVLGDGDGFAFLGLGVICLGIFALVPVLQGTTDLGAKARRYPLVLLALAGLAIFAVSNNIGVGPFEFRIPLPDAVVAVATIFRGSGRMIWPLMYMAIFAILYVVIRGHSSRVALMLLSVALVVQVADTRAGWAVSRGFFMATPSPTWKTPLVDPFWEQAAKRYQAVRWLRPENYPEQWMTLADYSGRHHLPTNAVYLGRVSTVATEAAQAVSDRMVSSGNYAADTLYVLSNRTVLEAALTVNRDTDVLARIDGLNVLAPGWKRCADCLPISAPDPLTLIPPLKSGERVVFNPSSLATFFLGKGWANNEPWGTWSEGNESQIALRPTARVHSFLLETTALLAPSHTEQAVEIFVNDVRVLSTRLVKPEANRLNVELPVEVQQRVEQQGVLNIRFKYANAISPGELGMGKDMRKLAIGIQALTVN</sequence>
<feature type="domain" description="DUF6311" evidence="2">
    <location>
        <begin position="15"/>
        <end position="407"/>
    </location>
</feature>
<evidence type="ECO:0000259" key="3">
    <source>
        <dbReference type="Pfam" id="PF25853"/>
    </source>
</evidence>
<dbReference type="RefSeq" id="WP_098967675.1">
    <property type="nucleotide sequence ID" value="NZ_PDKZ01000002.1"/>
</dbReference>
<evidence type="ECO:0008006" key="6">
    <source>
        <dbReference type="Google" id="ProtNLM"/>
    </source>
</evidence>
<protein>
    <recommendedName>
        <fullName evidence="6">YfhO family protein</fullName>
    </recommendedName>
</protein>
<dbReference type="InterPro" id="IPR046278">
    <property type="entry name" value="DUF6311"/>
</dbReference>